<reference evidence="3" key="1">
    <citation type="submission" date="2023-07" db="EMBL/GenBank/DDBJ databases">
        <title>30 novel species of actinomycetes from the DSMZ collection.</title>
        <authorList>
            <person name="Nouioui I."/>
        </authorList>
    </citation>
    <scope>NUCLEOTIDE SEQUENCE [LARGE SCALE GENOMIC DNA]</scope>
    <source>
        <strain evidence="3">DSM 44918</strain>
    </source>
</reference>
<gene>
    <name evidence="2" type="ORF">RNC47_01145</name>
</gene>
<evidence type="ECO:0000313" key="3">
    <source>
        <dbReference type="Proteomes" id="UP001183420"/>
    </source>
</evidence>
<dbReference type="GO" id="GO:0008168">
    <property type="term" value="F:methyltransferase activity"/>
    <property type="evidence" value="ECO:0007669"/>
    <property type="project" value="UniProtKB-KW"/>
</dbReference>
<dbReference type="GO" id="GO:0032259">
    <property type="term" value="P:methylation"/>
    <property type="evidence" value="ECO:0007669"/>
    <property type="project" value="UniProtKB-KW"/>
</dbReference>
<accession>A0ABU2LI73</accession>
<feature type="domain" description="Methyltransferase type 11" evidence="1">
    <location>
        <begin position="307"/>
        <end position="402"/>
    </location>
</feature>
<comment type="caution">
    <text evidence="2">The sequence shown here is derived from an EMBL/GenBank/DDBJ whole genome shotgun (WGS) entry which is preliminary data.</text>
</comment>
<keyword evidence="2" id="KW-0489">Methyltransferase</keyword>
<dbReference type="CDD" id="cd02440">
    <property type="entry name" value="AdoMet_MTases"/>
    <property type="match status" value="1"/>
</dbReference>
<evidence type="ECO:0000259" key="1">
    <source>
        <dbReference type="Pfam" id="PF08241"/>
    </source>
</evidence>
<name>A0ABU2LI73_9ACTN</name>
<dbReference type="PANTHER" id="PTHR43861:SF1">
    <property type="entry name" value="TRANS-ACONITATE 2-METHYLTRANSFERASE"/>
    <property type="match status" value="1"/>
</dbReference>
<dbReference type="Proteomes" id="UP001183420">
    <property type="component" value="Unassembled WGS sequence"/>
</dbReference>
<protein>
    <submittedName>
        <fullName evidence="2">Methyltransferase domain-containing protein</fullName>
    </submittedName>
</protein>
<dbReference type="Gene3D" id="3.40.50.150">
    <property type="entry name" value="Vaccinia Virus protein VP39"/>
    <property type="match status" value="1"/>
</dbReference>
<evidence type="ECO:0000313" key="2">
    <source>
        <dbReference type="EMBL" id="MDT0316938.1"/>
    </source>
</evidence>
<dbReference type="InterPro" id="IPR029063">
    <property type="entry name" value="SAM-dependent_MTases_sf"/>
</dbReference>
<dbReference type="Pfam" id="PF08241">
    <property type="entry name" value="Methyltransf_11"/>
    <property type="match status" value="1"/>
</dbReference>
<sequence length="499" mass="55318">MTAQHPSAYRPFVAHAAADPDVVGLVLKGSHAHDGMATDRSDHDLYVVLADDATTELTALDGHRSAELDLVVVSLTEFRRRGGWERYALARARVVLDRLDGEIARIVAAKGRLDADEAFDAAAGSLDAYANSLYRSVKNARDGRPLAGQLDAADSMGFLLETLFALDRRPRPYNKYLEWELERYPLPGWHTEALLATIGRIAATGDVDRQRRLFTRVETVAREAGHGPTLDAWGDDLRLMRPAADDAPRYAPPMTDRPTNDASIRQWNTVPREAMEAMEPDGDFAKRHLINPVLLRMLGDVRGRRVLDAGCGHGYLSRMLADRHARVVGVEPTDAMFGYAVEKERALRQGVEYVQADLGRLPDLGDPFDAVVCSMVLQAVPDWKPAMRACVRALRPGGLFVFSVNHPAFEQLLSTWRAHGAHRTDRYLEEYEIPLTYATDFHRPISAYLNELADLGCRLRELAEPGLDPAVAGEARATTPGIESYVHLPNFMVVAAERL</sequence>
<organism evidence="2 3">
    <name type="scientific">Streptomyces millisiae</name>
    <dbReference type="NCBI Taxonomy" id="3075542"/>
    <lineage>
        <taxon>Bacteria</taxon>
        <taxon>Bacillati</taxon>
        <taxon>Actinomycetota</taxon>
        <taxon>Actinomycetes</taxon>
        <taxon>Kitasatosporales</taxon>
        <taxon>Streptomycetaceae</taxon>
        <taxon>Streptomyces</taxon>
    </lineage>
</organism>
<dbReference type="InterPro" id="IPR013216">
    <property type="entry name" value="Methyltransf_11"/>
</dbReference>
<keyword evidence="3" id="KW-1185">Reference proteome</keyword>
<dbReference type="EMBL" id="JAVREM010000001">
    <property type="protein sequence ID" value="MDT0316938.1"/>
    <property type="molecule type" value="Genomic_DNA"/>
</dbReference>
<keyword evidence="2" id="KW-0808">Transferase</keyword>
<dbReference type="PANTHER" id="PTHR43861">
    <property type="entry name" value="TRANS-ACONITATE 2-METHYLTRANSFERASE-RELATED"/>
    <property type="match status" value="1"/>
</dbReference>
<proteinExistence type="predicted"/>
<dbReference type="SUPFAM" id="SSF53335">
    <property type="entry name" value="S-adenosyl-L-methionine-dependent methyltransferases"/>
    <property type="match status" value="1"/>
</dbReference>